<keyword evidence="2" id="KW-1185">Reference proteome</keyword>
<dbReference type="EMBL" id="JAAVJR010001637">
    <property type="protein sequence ID" value="NJW55864.1"/>
    <property type="molecule type" value="Genomic_DNA"/>
</dbReference>
<feature type="non-terminal residue" evidence="1">
    <location>
        <position position="1"/>
    </location>
</feature>
<dbReference type="RefSeq" id="WP_168140127.1">
    <property type="nucleotide sequence ID" value="NZ_JAAVJR010001637.1"/>
</dbReference>
<protein>
    <recommendedName>
        <fullName evidence="3">Glycosyl hydrolase</fullName>
    </recommendedName>
</protein>
<dbReference type="Gene3D" id="2.130.10.10">
    <property type="entry name" value="YVTN repeat-like/Quinoprotein amine dehydrogenase"/>
    <property type="match status" value="1"/>
</dbReference>
<evidence type="ECO:0008006" key="3">
    <source>
        <dbReference type="Google" id="ProtNLM"/>
    </source>
</evidence>
<gene>
    <name evidence="1" type="ORF">HC175_23405</name>
</gene>
<evidence type="ECO:0000313" key="1">
    <source>
        <dbReference type="EMBL" id="NJW55864.1"/>
    </source>
</evidence>
<accession>A0ABX1D639</accession>
<organism evidence="1 2">
    <name type="scientific">Salinimicrobium oceani</name>
    <dbReference type="NCBI Taxonomy" id="2722702"/>
    <lineage>
        <taxon>Bacteria</taxon>
        <taxon>Pseudomonadati</taxon>
        <taxon>Bacteroidota</taxon>
        <taxon>Flavobacteriia</taxon>
        <taxon>Flavobacteriales</taxon>
        <taxon>Flavobacteriaceae</taxon>
        <taxon>Salinimicrobium</taxon>
    </lineage>
</organism>
<proteinExistence type="predicted"/>
<name>A0ABX1D639_9FLAO</name>
<dbReference type="SUPFAM" id="SSF110296">
    <property type="entry name" value="Oligoxyloglucan reducing end-specific cellobiohydrolase"/>
    <property type="match status" value="1"/>
</dbReference>
<comment type="caution">
    <text evidence="1">The sequence shown here is derived from an EMBL/GenBank/DDBJ whole genome shotgun (WGS) entry which is preliminary data.</text>
</comment>
<dbReference type="Proteomes" id="UP000703674">
    <property type="component" value="Unassembled WGS sequence"/>
</dbReference>
<feature type="non-terminal residue" evidence="1">
    <location>
        <position position="94"/>
    </location>
</feature>
<reference evidence="1 2" key="1">
    <citation type="submission" date="2020-03" db="EMBL/GenBank/DDBJ databases">
        <title>Salinimicrobium sp. nov, isolated from SCS.</title>
        <authorList>
            <person name="Cao W.R."/>
        </authorList>
    </citation>
    <scope>NUCLEOTIDE SEQUENCE [LARGE SCALE GENOMIC DNA]</scope>
    <source>
        <strain evidence="2">J15B91</strain>
    </source>
</reference>
<sequence length="94" mass="10014">AGTGEQYTGGDVIGTGVYKTTNGGETWAKVLDVEAFRTPGSGQNARVIGGVYYINDIEAWDNGSSTEIFIGVSTHLYANARNPTNYLGFFDKGL</sequence>
<evidence type="ECO:0000313" key="2">
    <source>
        <dbReference type="Proteomes" id="UP000703674"/>
    </source>
</evidence>
<dbReference type="InterPro" id="IPR015943">
    <property type="entry name" value="WD40/YVTN_repeat-like_dom_sf"/>
</dbReference>